<dbReference type="SMART" id="SM00086">
    <property type="entry name" value="PAC"/>
    <property type="match status" value="3"/>
</dbReference>
<dbReference type="FunFam" id="3.30.565.10:FF:000006">
    <property type="entry name" value="Sensor histidine kinase WalK"/>
    <property type="match status" value="1"/>
</dbReference>
<evidence type="ECO:0000259" key="8">
    <source>
        <dbReference type="PROSITE" id="PS50113"/>
    </source>
</evidence>
<dbReference type="InterPro" id="IPR001610">
    <property type="entry name" value="PAC"/>
</dbReference>
<dbReference type="PROSITE" id="PS50113">
    <property type="entry name" value="PAC"/>
    <property type="match status" value="2"/>
</dbReference>
<dbReference type="SUPFAM" id="SSF55874">
    <property type="entry name" value="ATPase domain of HSP90 chaperone/DNA topoisomerase II/histidine kinase"/>
    <property type="match status" value="1"/>
</dbReference>
<dbReference type="OrthoDB" id="905895at2"/>
<feature type="domain" description="PAS" evidence="7">
    <location>
        <begin position="237"/>
        <end position="289"/>
    </location>
</feature>
<evidence type="ECO:0000313" key="10">
    <source>
        <dbReference type="Proteomes" id="UP000010796"/>
    </source>
</evidence>
<dbReference type="SMART" id="SM00091">
    <property type="entry name" value="PAS"/>
    <property type="match status" value="3"/>
</dbReference>
<dbReference type="InterPro" id="IPR003594">
    <property type="entry name" value="HATPase_dom"/>
</dbReference>
<dbReference type="SMART" id="SM00388">
    <property type="entry name" value="HisKA"/>
    <property type="match status" value="1"/>
</dbReference>
<dbReference type="AlphaFoldDB" id="L0FXH4"/>
<evidence type="ECO:0000256" key="2">
    <source>
        <dbReference type="ARBA" id="ARBA00012438"/>
    </source>
</evidence>
<dbReference type="STRING" id="926556.Echvi_1089"/>
<dbReference type="SUPFAM" id="SSF55785">
    <property type="entry name" value="PYP-like sensor domain (PAS domain)"/>
    <property type="match status" value="3"/>
</dbReference>
<dbReference type="CDD" id="cd00130">
    <property type="entry name" value="PAS"/>
    <property type="match status" value="3"/>
</dbReference>
<dbReference type="PANTHER" id="PTHR43304:SF1">
    <property type="entry name" value="PAC DOMAIN-CONTAINING PROTEIN"/>
    <property type="match status" value="1"/>
</dbReference>
<dbReference type="GO" id="GO:0000155">
    <property type="term" value="F:phosphorelay sensor kinase activity"/>
    <property type="evidence" value="ECO:0007669"/>
    <property type="project" value="InterPro"/>
</dbReference>
<dbReference type="EC" id="2.7.13.3" evidence="2"/>
<dbReference type="EMBL" id="CP003346">
    <property type="protein sequence ID" value="AGA77360.1"/>
    <property type="molecule type" value="Genomic_DNA"/>
</dbReference>
<evidence type="ECO:0000259" key="7">
    <source>
        <dbReference type="PROSITE" id="PS50112"/>
    </source>
</evidence>
<dbReference type="CDD" id="cd00082">
    <property type="entry name" value="HisKA"/>
    <property type="match status" value="1"/>
</dbReference>
<dbReference type="eggNOG" id="COG4251">
    <property type="taxonomic scope" value="Bacteria"/>
</dbReference>
<evidence type="ECO:0000256" key="3">
    <source>
        <dbReference type="ARBA" id="ARBA00022553"/>
    </source>
</evidence>
<feature type="domain" description="PAC" evidence="8">
    <location>
        <begin position="193"/>
        <end position="243"/>
    </location>
</feature>
<feature type="domain" description="PAC" evidence="8">
    <location>
        <begin position="314"/>
        <end position="364"/>
    </location>
</feature>
<proteinExistence type="predicted"/>
<dbReference type="PRINTS" id="PR00344">
    <property type="entry name" value="BCTRLSENSOR"/>
</dbReference>
<dbReference type="InterPro" id="IPR035965">
    <property type="entry name" value="PAS-like_dom_sf"/>
</dbReference>
<dbReference type="InterPro" id="IPR000014">
    <property type="entry name" value="PAS"/>
</dbReference>
<dbReference type="Gene3D" id="3.30.450.20">
    <property type="entry name" value="PAS domain"/>
    <property type="match status" value="3"/>
</dbReference>
<keyword evidence="10" id="KW-1185">Reference proteome</keyword>
<feature type="domain" description="PAS" evidence="7">
    <location>
        <begin position="116"/>
        <end position="169"/>
    </location>
</feature>
<dbReference type="InterPro" id="IPR004358">
    <property type="entry name" value="Sig_transdc_His_kin-like_C"/>
</dbReference>
<evidence type="ECO:0000259" key="6">
    <source>
        <dbReference type="PROSITE" id="PS50109"/>
    </source>
</evidence>
<keyword evidence="3" id="KW-0597">Phosphoprotein</keyword>
<accession>L0FXH4</accession>
<keyword evidence="4" id="KW-0808">Transferase</keyword>
<dbReference type="HOGENOM" id="CLU_000445_114_71_10"/>
<gene>
    <name evidence="9" type="ordered locus">Echvi_1089</name>
</gene>
<dbReference type="InterPro" id="IPR036097">
    <property type="entry name" value="HisK_dim/P_sf"/>
</dbReference>
<feature type="domain" description="Histidine kinase" evidence="6">
    <location>
        <begin position="382"/>
        <end position="593"/>
    </location>
</feature>
<dbReference type="Pfam" id="PF02518">
    <property type="entry name" value="HATPase_c"/>
    <property type="match status" value="1"/>
</dbReference>
<dbReference type="Pfam" id="PF00989">
    <property type="entry name" value="PAS"/>
    <property type="match status" value="2"/>
</dbReference>
<dbReference type="eggNOG" id="COG3829">
    <property type="taxonomic scope" value="Bacteria"/>
</dbReference>
<dbReference type="RefSeq" id="WP_015264924.1">
    <property type="nucleotide sequence ID" value="NC_019904.1"/>
</dbReference>
<protein>
    <recommendedName>
        <fullName evidence="2">histidine kinase</fullName>
        <ecNumber evidence="2">2.7.13.3</ecNumber>
    </recommendedName>
</protein>
<dbReference type="Pfam" id="PF13426">
    <property type="entry name" value="PAS_9"/>
    <property type="match status" value="1"/>
</dbReference>
<dbReference type="InterPro" id="IPR036890">
    <property type="entry name" value="HATPase_C_sf"/>
</dbReference>
<dbReference type="KEGG" id="evi:Echvi_1089"/>
<dbReference type="InterPro" id="IPR013767">
    <property type="entry name" value="PAS_fold"/>
</dbReference>
<dbReference type="SMART" id="SM00387">
    <property type="entry name" value="HATPase_c"/>
    <property type="match status" value="1"/>
</dbReference>
<reference evidence="10" key="1">
    <citation type="submission" date="2012-02" db="EMBL/GenBank/DDBJ databases">
        <title>The complete genome of Echinicola vietnamensis DSM 17526.</title>
        <authorList>
            <person name="Lucas S."/>
            <person name="Copeland A."/>
            <person name="Lapidus A."/>
            <person name="Glavina del Rio T."/>
            <person name="Dalin E."/>
            <person name="Tice H."/>
            <person name="Bruce D."/>
            <person name="Goodwin L."/>
            <person name="Pitluck S."/>
            <person name="Peters L."/>
            <person name="Ovchinnikova G."/>
            <person name="Teshima H."/>
            <person name="Kyrpides N."/>
            <person name="Mavromatis K."/>
            <person name="Ivanova N."/>
            <person name="Brettin T."/>
            <person name="Detter J.C."/>
            <person name="Han C."/>
            <person name="Larimer F."/>
            <person name="Land M."/>
            <person name="Hauser L."/>
            <person name="Markowitz V."/>
            <person name="Cheng J.-F."/>
            <person name="Hugenholtz P."/>
            <person name="Woyke T."/>
            <person name="Wu D."/>
            <person name="Brambilla E."/>
            <person name="Klenk H.-P."/>
            <person name="Eisen J.A."/>
        </authorList>
    </citation>
    <scope>NUCLEOTIDE SEQUENCE [LARGE SCALE GENOMIC DNA]</scope>
    <source>
        <strain evidence="10">DSM 17526 / LMG 23754 / KMM 6221</strain>
    </source>
</reference>
<evidence type="ECO:0000256" key="5">
    <source>
        <dbReference type="ARBA" id="ARBA00022777"/>
    </source>
</evidence>
<dbReference type="Pfam" id="PF00512">
    <property type="entry name" value="HisKA"/>
    <property type="match status" value="1"/>
</dbReference>
<dbReference type="GO" id="GO:0006355">
    <property type="term" value="P:regulation of DNA-templated transcription"/>
    <property type="evidence" value="ECO:0007669"/>
    <property type="project" value="InterPro"/>
</dbReference>
<evidence type="ECO:0000256" key="4">
    <source>
        <dbReference type="ARBA" id="ARBA00022679"/>
    </source>
</evidence>
<dbReference type="Gene3D" id="1.10.287.130">
    <property type="match status" value="1"/>
</dbReference>
<name>L0FXH4_ECHVK</name>
<evidence type="ECO:0000256" key="1">
    <source>
        <dbReference type="ARBA" id="ARBA00000085"/>
    </source>
</evidence>
<dbReference type="Gene3D" id="3.30.565.10">
    <property type="entry name" value="Histidine kinase-like ATPase, C-terminal domain"/>
    <property type="match status" value="1"/>
</dbReference>
<dbReference type="PROSITE" id="PS50109">
    <property type="entry name" value="HIS_KIN"/>
    <property type="match status" value="1"/>
</dbReference>
<organism evidence="9 10">
    <name type="scientific">Echinicola vietnamensis (strain DSM 17526 / LMG 23754 / KMM 6221)</name>
    <dbReference type="NCBI Taxonomy" id="926556"/>
    <lineage>
        <taxon>Bacteria</taxon>
        <taxon>Pseudomonadati</taxon>
        <taxon>Bacteroidota</taxon>
        <taxon>Cytophagia</taxon>
        <taxon>Cytophagales</taxon>
        <taxon>Cyclobacteriaceae</taxon>
        <taxon>Echinicola</taxon>
    </lineage>
</organism>
<evidence type="ECO:0000313" key="9">
    <source>
        <dbReference type="EMBL" id="AGA77360.1"/>
    </source>
</evidence>
<dbReference type="InterPro" id="IPR052162">
    <property type="entry name" value="Sensor_kinase/Photoreceptor"/>
</dbReference>
<sequence>MDSQVFSNARDAILAFDLRGNVVYSNAASYKLFEYNRSSLLGMEYGALVHEAKMDFDQLREAILFNETLDPFKFNIVSKGDRKKLVSAQFSPVKDEDGKITGISVFFRKVNQSDKVASKAQALVETAPDAMVIVNSEGQIVLINAQTENQFGYNKEELIGSELEILIPDKYISKHKQNRKSYAKQPKPRSMGQGMELFGKRKDGSVFPVEISLSPLKTEDGLFVSAAIRNITDRKKAENKFKGLLESAPDAIILADKDGNIQLANEQVVNIFGYSKSELIGNKIEMLVPMRYHHRHTNHRDEFFHTAETRPMASGLELSGVRKSGEEFPVEISLSPLETEDGALAIAVIRDTSEKAAVKKEMQDFNKKLQVKNKELEQFAYVASHDLQEPLQTVMSFTEFLSENYGEHFDETGKKSMQYIMEATGRMRQLIKGLLDYSRIGRERKPVMVDCNSLISDIKVDLSSQIKATNASIHADNLPHIKGNYTELRLLFQNLITNGIKFHQEGVPPKIQIGVTKKADHWLFCIKDNGIGIENKFKERIFIIFQRLHTRNTYDGTGIGLAHCQKIVELHGGKIWVHSELGKGSSFLFTVPN</sequence>
<dbReference type="Proteomes" id="UP000010796">
    <property type="component" value="Chromosome"/>
</dbReference>
<dbReference type="PANTHER" id="PTHR43304">
    <property type="entry name" value="PHYTOCHROME-LIKE PROTEIN CPH1"/>
    <property type="match status" value="1"/>
</dbReference>
<dbReference type="PROSITE" id="PS50112">
    <property type="entry name" value="PAS"/>
    <property type="match status" value="3"/>
</dbReference>
<dbReference type="InterPro" id="IPR000700">
    <property type="entry name" value="PAS-assoc_C"/>
</dbReference>
<dbReference type="InterPro" id="IPR003661">
    <property type="entry name" value="HisK_dim/P_dom"/>
</dbReference>
<dbReference type="SUPFAM" id="SSF47384">
    <property type="entry name" value="Homodimeric domain of signal transducing histidine kinase"/>
    <property type="match status" value="1"/>
</dbReference>
<dbReference type="InterPro" id="IPR005467">
    <property type="entry name" value="His_kinase_dom"/>
</dbReference>
<dbReference type="NCBIfam" id="TIGR00229">
    <property type="entry name" value="sensory_box"/>
    <property type="match status" value="3"/>
</dbReference>
<keyword evidence="5" id="KW-0418">Kinase</keyword>
<feature type="domain" description="PAS" evidence="7">
    <location>
        <begin position="1"/>
        <end position="51"/>
    </location>
</feature>
<comment type="catalytic activity">
    <reaction evidence="1">
        <text>ATP + protein L-histidine = ADP + protein N-phospho-L-histidine.</text>
        <dbReference type="EC" id="2.7.13.3"/>
    </reaction>
</comment>